<keyword evidence="1" id="KW-0812">Transmembrane</keyword>
<feature type="transmembrane region" description="Helical" evidence="1">
    <location>
        <begin position="111"/>
        <end position="135"/>
    </location>
</feature>
<name>A0A2Z7BEC8_9LAMI</name>
<sequence>MKRRRLKRSGSACKISCCLSVNLYRVAEEDANAGQHPCSARRKRRRLAGAKEPVDAHIRFPDVNAGQLFCSLKLDARASGDSALSFPLCAEWLATTVHRLGVDASGKGGRVGLLSVLGFDPMSLWGLVVYLVVLFSGNPGFTAGRGFNPAGGASGAILDVFVCLSFEAKAGRWRKTSRSAFCNAADALVNCVVVAGEETSRGTSREFSSVFCVERYTSSFGVLRLVPAEGSVVRCFVLRLDTQLLVVCDVVWISWCDAVLRTSRWFAFE</sequence>
<evidence type="ECO:0000256" key="1">
    <source>
        <dbReference type="SAM" id="Phobius"/>
    </source>
</evidence>
<accession>A0A2Z7BEC8</accession>
<keyword evidence="3" id="KW-1185">Reference proteome</keyword>
<keyword evidence="1" id="KW-1133">Transmembrane helix</keyword>
<dbReference type="Proteomes" id="UP000250235">
    <property type="component" value="Unassembled WGS sequence"/>
</dbReference>
<reference evidence="2 3" key="1">
    <citation type="journal article" date="2015" name="Proc. Natl. Acad. Sci. U.S.A.">
        <title>The resurrection genome of Boea hygrometrica: A blueprint for survival of dehydration.</title>
        <authorList>
            <person name="Xiao L."/>
            <person name="Yang G."/>
            <person name="Zhang L."/>
            <person name="Yang X."/>
            <person name="Zhao S."/>
            <person name="Ji Z."/>
            <person name="Zhou Q."/>
            <person name="Hu M."/>
            <person name="Wang Y."/>
            <person name="Chen M."/>
            <person name="Xu Y."/>
            <person name="Jin H."/>
            <person name="Xiao X."/>
            <person name="Hu G."/>
            <person name="Bao F."/>
            <person name="Hu Y."/>
            <person name="Wan P."/>
            <person name="Li L."/>
            <person name="Deng X."/>
            <person name="Kuang T."/>
            <person name="Xiang C."/>
            <person name="Zhu J.K."/>
            <person name="Oliver M.J."/>
            <person name="He Y."/>
        </authorList>
    </citation>
    <scope>NUCLEOTIDE SEQUENCE [LARGE SCALE GENOMIC DNA]</scope>
    <source>
        <strain evidence="3">cv. XS01</strain>
    </source>
</reference>
<dbReference type="EMBL" id="KV008324">
    <property type="protein sequence ID" value="KZV30297.1"/>
    <property type="molecule type" value="Genomic_DNA"/>
</dbReference>
<keyword evidence="1" id="KW-0472">Membrane</keyword>
<protein>
    <submittedName>
        <fullName evidence="2">Elongator complex protein 1</fullName>
    </submittedName>
</protein>
<organism evidence="2 3">
    <name type="scientific">Dorcoceras hygrometricum</name>
    <dbReference type="NCBI Taxonomy" id="472368"/>
    <lineage>
        <taxon>Eukaryota</taxon>
        <taxon>Viridiplantae</taxon>
        <taxon>Streptophyta</taxon>
        <taxon>Embryophyta</taxon>
        <taxon>Tracheophyta</taxon>
        <taxon>Spermatophyta</taxon>
        <taxon>Magnoliopsida</taxon>
        <taxon>eudicotyledons</taxon>
        <taxon>Gunneridae</taxon>
        <taxon>Pentapetalae</taxon>
        <taxon>asterids</taxon>
        <taxon>lamiids</taxon>
        <taxon>Lamiales</taxon>
        <taxon>Gesneriaceae</taxon>
        <taxon>Didymocarpoideae</taxon>
        <taxon>Trichosporeae</taxon>
        <taxon>Loxocarpinae</taxon>
        <taxon>Dorcoceras</taxon>
    </lineage>
</organism>
<evidence type="ECO:0000313" key="2">
    <source>
        <dbReference type="EMBL" id="KZV30297.1"/>
    </source>
</evidence>
<evidence type="ECO:0000313" key="3">
    <source>
        <dbReference type="Proteomes" id="UP000250235"/>
    </source>
</evidence>
<gene>
    <name evidence="2" type="ORF">F511_11288</name>
</gene>
<dbReference type="AlphaFoldDB" id="A0A2Z7BEC8"/>
<feature type="transmembrane region" description="Helical" evidence="1">
    <location>
        <begin position="147"/>
        <end position="168"/>
    </location>
</feature>
<proteinExistence type="predicted"/>